<dbReference type="InterPro" id="IPR049056">
    <property type="entry name" value="NAD_Glu_DH_HM3"/>
</dbReference>
<feature type="domain" description="NAD-specific glutamate dehydrogenase C-terminal" evidence="3">
    <location>
        <begin position="1297"/>
        <end position="1639"/>
    </location>
</feature>
<protein>
    <submittedName>
        <fullName evidence="7">NAD-glutamate dehydrogenase</fullName>
        <ecNumber evidence="7">1.4.1.2</ecNumber>
    </submittedName>
</protein>
<keyword evidence="7" id="KW-0560">Oxidoreductase</keyword>
<evidence type="ECO:0000259" key="4">
    <source>
        <dbReference type="Pfam" id="PF21075"/>
    </source>
</evidence>
<dbReference type="PANTHER" id="PTHR43403">
    <property type="entry name" value="NAD-SPECIFIC GLUTAMATE DEHYDROGENASE"/>
    <property type="match status" value="1"/>
</dbReference>
<dbReference type="InterPro" id="IPR049062">
    <property type="entry name" value="NAD_Glu_DH_ACT2"/>
</dbReference>
<dbReference type="InterPro" id="IPR028971">
    <property type="entry name" value="NAD-GDH_cat"/>
</dbReference>
<sequence length="1645" mass="176076">MARPGTVHQPISTTPEPAPDIIRPADMAALEAARTEKAHLLDLAGEALATEEVPELPAGLTDDDVPAVVHSYFRGEPAAEVVGHDPGSLARLALDHLALAAVRPQGAALVAVDRTVGGASVLRVVTDDMPFLVDSVAAEVVRQKVVLDHVVHPVVSVRRDIAGNLLQFCDGADPADAIHESWIAVVLAGAIDDEAADDLVAGLRTVLADVRGVHEDAEKLKARALDLAHFLEQENGHFLDAEPASTTEDPVDDPHEAAALLRWMVDGNFVFLGARDVDLVDAGGEAATTAVPASGLGVLRADTDMSTPVVPVSAAARGALGRRVLVTKADVRSTVHRPAWLDVVAIALPGPQGSRIRQHRIVGLFPTGAYTASVTEVPLVRRTAAAVLARSGVDAGSHTGKELLDVLETYPRDELLQVDVEELLPVALAVLHLRERRQTRLFLRRDPFGRFFSALVYLPRDRYTTEVRLAMQQLLLSTLGGSSIEYTARSTESVLTRLHFVVRVQARRGVAALPEVDVPELERQLAAAARSWTDDLSDVLTAEYGVDAERRLAQVADAFPPAYQADFPASTAVGDLDRLESLQPGELSLRLWTPRDAAPGERRLTVFRVGERLLLSAVLPVLQHLGVDVVDERPYEIDRIGAPLAWVYDFGLATPTTDVPALDSLPRRFTDAVAAVWRGDAEDDGLGALVLVAGLTWQQVAVVRAYVQWLRQGGLPFSAGYVESVLAGHPEIVSGVVDLFAVRFDPRQTGDRAGAERAIVDRLTDRIGAVSSLDADRVLTALLAAVRATQRTTAYVAGAFTDGTPLAIKLDPHAVPDLPEPRPAREVWVSSPRVTGVHLRFGAVARGGLRWSDRREDLRTEILGLVKAQTVKNTVIVPTGAKGGFVLLRPPADREAWLAEGKACYELFIGALLSLTDNLVDGAVVPAEGVVRHDGDDTYLVVAADKGTATFSDLANAVAIRRGFWLGDAFASGGSVGYDHKAMGITARGAWESVTRHFRELGIDTQTQEITVVGVGDMSGDVFGNGMLLSEHLRLVAAFDHRHVFVDPTPDAATSFAERQRLFALPRSSWADYDPMLISAGGGVWPRTAKSVPVSGPMREALGLAEDVEHLTPAELIRAVLLAPVDLLFNGGIGTYVKATTESALDVGDKANDAVRVDGEQLRVRVVGEGGNLGLTQRGRVEYARAGGRVNTDAIDNSAGVDTSDHEVNLKIALGAVQLGAEGRAELLASMTDEVAAQVLTDNYAQNATLAAESASARSLLDAHTRFMRALERSGRLDRAVEALPDGRALSERRRDGQALTSPELSVLLAYAKLEADAAVLHSTLPDDPALDRLLTEYAPGPLRERFPDAVAQHPLRREIITTALVNRAVNVAGVTGLFRLAEETGAPLVAVVRAHAVARAVFDVDRFWDAARPLDNRVPAAVQVQLRTEATRLAERAARWLLHLPELSAEPGAPIATVTARFAGAVATVAQQLPQWLLGADADAYAERAAGFRSAGVPADLAATAAVAPLLPGALDLTRVCEDTGAPIQLTGRVWEHVGARLDLVPLRELVIGLPRDRRWPAMARASLRDDLTAEQAALTAEVLRGRRADDEDPGALVARWAERWDTGQRRAAAQLAELAAGEAHELAELVVAVRTLRGLRARG</sequence>
<evidence type="ECO:0000259" key="5">
    <source>
        <dbReference type="Pfam" id="PF21076"/>
    </source>
</evidence>
<dbReference type="InterPro" id="IPR049064">
    <property type="entry name" value="NAD_Glu_DH_ACT3"/>
</dbReference>
<feature type="domain" description="NAD-glutamate dehydrogenase ACT3" evidence="6">
    <location>
        <begin position="587"/>
        <end position="657"/>
    </location>
</feature>
<dbReference type="PIRSF" id="PIRSF036761">
    <property type="entry name" value="GDH_Mll4104"/>
    <property type="match status" value="1"/>
</dbReference>
<dbReference type="InterPro" id="IPR049058">
    <property type="entry name" value="NAD_Glu_DH_HM2"/>
</dbReference>
<dbReference type="EMBL" id="JBAPLV010000014">
    <property type="protein sequence ID" value="MEI4279565.1"/>
    <property type="molecule type" value="Genomic_DNA"/>
</dbReference>
<feature type="domain" description="NAD-glutamate dehydrogenase ACT2" evidence="5">
    <location>
        <begin position="440"/>
        <end position="533"/>
    </location>
</feature>
<feature type="region of interest" description="Disordered" evidence="1">
    <location>
        <begin position="1"/>
        <end position="20"/>
    </location>
</feature>
<dbReference type="Proteomes" id="UP001373496">
    <property type="component" value="Unassembled WGS sequence"/>
</dbReference>
<reference evidence="7 8" key="1">
    <citation type="submission" date="2024-03" db="EMBL/GenBank/DDBJ databases">
        <title>Draft genome sequence of Klenkia terrae.</title>
        <authorList>
            <person name="Duangmal K."/>
            <person name="Chantavorakit T."/>
        </authorList>
    </citation>
    <scope>NUCLEOTIDE SEQUENCE [LARGE SCALE GENOMIC DNA]</scope>
    <source>
        <strain evidence="7 8">JCM 17786</strain>
    </source>
</reference>
<dbReference type="InterPro" id="IPR048381">
    <property type="entry name" value="GDH_C"/>
</dbReference>
<evidence type="ECO:0000256" key="1">
    <source>
        <dbReference type="SAM" id="MobiDB-lite"/>
    </source>
</evidence>
<keyword evidence="8" id="KW-1185">Reference proteome</keyword>
<dbReference type="Pfam" id="PF21075">
    <property type="entry name" value="GDH_ACT1"/>
    <property type="match status" value="1"/>
</dbReference>
<dbReference type="Pfam" id="PF21073">
    <property type="entry name" value="GDH_HM1"/>
    <property type="match status" value="1"/>
</dbReference>
<dbReference type="Pfam" id="PF21077">
    <property type="entry name" value="GDH_ACT3"/>
    <property type="match status" value="1"/>
</dbReference>
<dbReference type="SUPFAM" id="SSF51735">
    <property type="entry name" value="NAD(P)-binding Rossmann-fold domains"/>
    <property type="match status" value="1"/>
</dbReference>
<dbReference type="InterPro" id="IPR024727">
    <property type="entry name" value="NAD_Glu_DH_N_ACT1"/>
</dbReference>
<dbReference type="PANTHER" id="PTHR43403:SF1">
    <property type="entry name" value="NAD-SPECIFIC GLUTAMATE DEHYDROGENASE"/>
    <property type="match status" value="1"/>
</dbReference>
<dbReference type="RefSeq" id="WP_336392456.1">
    <property type="nucleotide sequence ID" value="NZ_JBAPLV010000014.1"/>
</dbReference>
<dbReference type="GO" id="GO:0004352">
    <property type="term" value="F:glutamate dehydrogenase (NAD+) activity"/>
    <property type="evidence" value="ECO:0007669"/>
    <property type="project" value="UniProtKB-EC"/>
</dbReference>
<dbReference type="Pfam" id="PF21074">
    <property type="entry name" value="GDH_C"/>
    <property type="match status" value="1"/>
</dbReference>
<evidence type="ECO:0000313" key="8">
    <source>
        <dbReference type="Proteomes" id="UP001373496"/>
    </source>
</evidence>
<name>A0ABU8E7Q0_9ACTN</name>
<dbReference type="InterPro" id="IPR036291">
    <property type="entry name" value="NAD(P)-bd_dom_sf"/>
</dbReference>
<dbReference type="Pfam" id="PF21078">
    <property type="entry name" value="GDH_HM3"/>
    <property type="match status" value="1"/>
</dbReference>
<evidence type="ECO:0000259" key="2">
    <source>
        <dbReference type="Pfam" id="PF05088"/>
    </source>
</evidence>
<dbReference type="InterPro" id="IPR049059">
    <property type="entry name" value="NAD_Glu_DH_HM1"/>
</dbReference>
<proteinExistence type="predicted"/>
<organism evidence="7 8">
    <name type="scientific">Klenkia terrae</name>
    <dbReference type="NCBI Taxonomy" id="1052259"/>
    <lineage>
        <taxon>Bacteria</taxon>
        <taxon>Bacillati</taxon>
        <taxon>Actinomycetota</taxon>
        <taxon>Actinomycetes</taxon>
        <taxon>Geodermatophilales</taxon>
        <taxon>Geodermatophilaceae</taxon>
        <taxon>Klenkia</taxon>
    </lineage>
</organism>
<dbReference type="InterPro" id="IPR007780">
    <property type="entry name" value="NAD_Glu_DH_bac"/>
</dbReference>
<feature type="domain" description="NAD-glutamate dehydrogenase N-terminal ACT1" evidence="4">
    <location>
        <begin position="69"/>
        <end position="201"/>
    </location>
</feature>
<dbReference type="EC" id="1.4.1.2" evidence="7"/>
<evidence type="ECO:0000259" key="6">
    <source>
        <dbReference type="Pfam" id="PF21077"/>
    </source>
</evidence>
<dbReference type="InterPro" id="IPR046346">
    <property type="entry name" value="Aminoacid_DH-like_N_sf"/>
</dbReference>
<feature type="domain" description="NAD-glutamate dehydrogenase catalytic" evidence="2">
    <location>
        <begin position="764"/>
        <end position="1251"/>
    </location>
</feature>
<dbReference type="Pfam" id="PF21079">
    <property type="entry name" value="GDH_HM2"/>
    <property type="match status" value="1"/>
</dbReference>
<dbReference type="Pfam" id="PF21076">
    <property type="entry name" value="GDH_ACT2"/>
    <property type="match status" value="1"/>
</dbReference>
<evidence type="ECO:0000259" key="3">
    <source>
        <dbReference type="Pfam" id="PF21074"/>
    </source>
</evidence>
<evidence type="ECO:0000313" key="7">
    <source>
        <dbReference type="EMBL" id="MEI4279565.1"/>
    </source>
</evidence>
<dbReference type="Pfam" id="PF05088">
    <property type="entry name" value="Bac_GDH_CD"/>
    <property type="match status" value="1"/>
</dbReference>
<dbReference type="Gene3D" id="3.40.50.720">
    <property type="entry name" value="NAD(P)-binding Rossmann-like Domain"/>
    <property type="match status" value="1"/>
</dbReference>
<dbReference type="SUPFAM" id="SSF53223">
    <property type="entry name" value="Aminoacid dehydrogenase-like, N-terminal domain"/>
    <property type="match status" value="1"/>
</dbReference>
<accession>A0ABU8E7Q0</accession>
<comment type="caution">
    <text evidence="7">The sequence shown here is derived from an EMBL/GenBank/DDBJ whole genome shotgun (WGS) entry which is preliminary data.</text>
</comment>
<gene>
    <name evidence="7" type="ORF">UXQ13_13925</name>
</gene>